<proteinExistence type="predicted"/>
<protein>
    <recommendedName>
        <fullName evidence="4">TubC N-terminal docking domain-containing protein</fullName>
    </recommendedName>
</protein>
<keyword evidence="3" id="KW-1185">Reference proteome</keyword>
<evidence type="ECO:0008006" key="4">
    <source>
        <dbReference type="Google" id="ProtNLM"/>
    </source>
</evidence>
<evidence type="ECO:0000256" key="1">
    <source>
        <dbReference type="SAM" id="MobiDB-lite"/>
    </source>
</evidence>
<dbReference type="RefSeq" id="WP_342627200.1">
    <property type="nucleotide sequence ID" value="NZ_CP152276.1"/>
</dbReference>
<accession>A0ABZ3D0E8</accession>
<dbReference type="EMBL" id="CP152276">
    <property type="protein sequence ID" value="XAE41226.1"/>
    <property type="molecule type" value="Genomic_DNA"/>
</dbReference>
<dbReference type="Proteomes" id="UP001449795">
    <property type="component" value="Chromosome"/>
</dbReference>
<name>A0ABZ3D0E8_9PROT</name>
<reference evidence="2 3" key="1">
    <citation type="submission" date="2024-04" db="EMBL/GenBank/DDBJ databases">
        <title>Complete genome sequence of Nguyenibacter vanlangesis HBCM-1154, a strain capable of nitrogen fixation, IAA production, and phosphorus solubilization isolated from sugarcane soil.</title>
        <authorList>
            <person name="MY HANH P."/>
        </authorList>
    </citation>
    <scope>NUCLEOTIDE SEQUENCE [LARGE SCALE GENOMIC DNA]</scope>
    <source>
        <strain evidence="2 3">HBCM 1154</strain>
    </source>
</reference>
<sequence>MVSQNLLRWASDPATADPMTDTGQVAPLPSANSIDLAAVTDDERRSALRGPAQALLTEAEHYGVRVLVDAGRPRLSGKLPPEAIEAEFPQRLALCRREVAIAADSLARGWRVAWSEDEGIFRVMSPREAERIDITPFLVEARSNLRSPSWVDLDGIPVPDGTACHCCRGTTWWREAEHPQGWRCRNCHPAPLNIPIITSEPSHPTKKERA</sequence>
<evidence type="ECO:0000313" key="2">
    <source>
        <dbReference type="EMBL" id="XAE41226.1"/>
    </source>
</evidence>
<evidence type="ECO:0000313" key="3">
    <source>
        <dbReference type="Proteomes" id="UP001449795"/>
    </source>
</evidence>
<gene>
    <name evidence="2" type="ORF">AAC691_12990</name>
</gene>
<organism evidence="2 3">
    <name type="scientific">Nguyenibacter vanlangensis</name>
    <dbReference type="NCBI Taxonomy" id="1216886"/>
    <lineage>
        <taxon>Bacteria</taxon>
        <taxon>Pseudomonadati</taxon>
        <taxon>Pseudomonadota</taxon>
        <taxon>Alphaproteobacteria</taxon>
        <taxon>Acetobacterales</taxon>
        <taxon>Acetobacteraceae</taxon>
        <taxon>Nguyenibacter</taxon>
    </lineage>
</organism>
<feature type="region of interest" description="Disordered" evidence="1">
    <location>
        <begin position="1"/>
        <end position="28"/>
    </location>
</feature>